<dbReference type="InterPro" id="IPR020818">
    <property type="entry name" value="Chaperonin_GroES"/>
</dbReference>
<evidence type="ECO:0000313" key="2">
    <source>
        <dbReference type="EMBL" id="OEJ83601.1"/>
    </source>
</evidence>
<reference evidence="3" key="1">
    <citation type="journal article" date="2016" name="Genome Announc.">
        <title>Genome sequences of three species of Hanseniaspora isolated from spontaneous wine fermentations.</title>
        <authorList>
            <person name="Sternes P.R."/>
            <person name="Lee D."/>
            <person name="Kutyna D.R."/>
            <person name="Borneman A.R."/>
        </authorList>
    </citation>
    <scope>NUCLEOTIDE SEQUENCE [LARGE SCALE GENOMIC DNA]</scope>
    <source>
        <strain evidence="3">AWRI3578</strain>
    </source>
</reference>
<keyword evidence="3" id="KW-1185">Reference proteome</keyword>
<organism evidence="2 3">
    <name type="scientific">Hanseniaspora opuntiae</name>
    <dbReference type="NCBI Taxonomy" id="211096"/>
    <lineage>
        <taxon>Eukaryota</taxon>
        <taxon>Fungi</taxon>
        <taxon>Dikarya</taxon>
        <taxon>Ascomycota</taxon>
        <taxon>Saccharomycotina</taxon>
        <taxon>Saccharomycetes</taxon>
        <taxon>Saccharomycodales</taxon>
        <taxon>Saccharomycodaceae</taxon>
        <taxon>Hanseniaspora</taxon>
    </lineage>
</organism>
<evidence type="ECO:0000313" key="3">
    <source>
        <dbReference type="Proteomes" id="UP000095605"/>
    </source>
</evidence>
<dbReference type="SUPFAM" id="SSF50129">
    <property type="entry name" value="GroES-like"/>
    <property type="match status" value="1"/>
</dbReference>
<sequence length="118" mass="12844">MISNAKNIVPLLNKVVIQKIVPKVNNVKELSKTSSGLYIPESTNRQKSLFAGNFNKAQIISLSPSVKDKGLSIGDHVLYPASLDHLASVKVDGVKDDAKDKEHVLLVNVEDIVAKLNE</sequence>
<keyword evidence="1" id="KW-0143">Chaperone</keyword>
<dbReference type="InterPro" id="IPR011032">
    <property type="entry name" value="GroES-like_sf"/>
</dbReference>
<dbReference type="GO" id="GO:0044183">
    <property type="term" value="F:protein folding chaperone"/>
    <property type="evidence" value="ECO:0007669"/>
    <property type="project" value="InterPro"/>
</dbReference>
<dbReference type="InterPro" id="IPR037124">
    <property type="entry name" value="Chaperonin_GroES_sf"/>
</dbReference>
<dbReference type="GO" id="GO:0005524">
    <property type="term" value="F:ATP binding"/>
    <property type="evidence" value="ECO:0007669"/>
    <property type="project" value="InterPro"/>
</dbReference>
<dbReference type="Proteomes" id="UP000095605">
    <property type="component" value="Unassembled WGS sequence"/>
</dbReference>
<proteinExistence type="predicted"/>
<dbReference type="OrthoDB" id="184876at2759"/>
<accession>A0A1E5R9Q1</accession>
<gene>
    <name evidence="2" type="ORF">AWRI3578_g2975</name>
</gene>
<protein>
    <recommendedName>
        <fullName evidence="4">10 kDa heat shock protein, mitochondrial</fullName>
    </recommendedName>
</protein>
<evidence type="ECO:0000256" key="1">
    <source>
        <dbReference type="ARBA" id="ARBA00023186"/>
    </source>
</evidence>
<evidence type="ECO:0008006" key="4">
    <source>
        <dbReference type="Google" id="ProtNLM"/>
    </source>
</evidence>
<dbReference type="Gene3D" id="2.30.33.40">
    <property type="entry name" value="GroES chaperonin"/>
    <property type="match status" value="1"/>
</dbReference>
<dbReference type="AlphaFoldDB" id="A0A1E5R9Q1"/>
<dbReference type="EMBL" id="LPNL01000007">
    <property type="protein sequence ID" value="OEJ83601.1"/>
    <property type="molecule type" value="Genomic_DNA"/>
</dbReference>
<name>A0A1E5R9Q1_9ASCO</name>
<dbReference type="CDD" id="cd00320">
    <property type="entry name" value="cpn10"/>
    <property type="match status" value="1"/>
</dbReference>
<comment type="caution">
    <text evidence="2">The sequence shown here is derived from an EMBL/GenBank/DDBJ whole genome shotgun (WGS) entry which is preliminary data.</text>
</comment>
<dbReference type="SMART" id="SM00883">
    <property type="entry name" value="Cpn10"/>
    <property type="match status" value="1"/>
</dbReference>
<dbReference type="Pfam" id="PF00166">
    <property type="entry name" value="Cpn10"/>
    <property type="match status" value="1"/>
</dbReference>